<proteinExistence type="predicted"/>
<reference evidence="1" key="1">
    <citation type="journal article" date="2015" name="Nature">
        <title>Complex archaea that bridge the gap between prokaryotes and eukaryotes.</title>
        <authorList>
            <person name="Spang A."/>
            <person name="Saw J.H."/>
            <person name="Jorgensen S.L."/>
            <person name="Zaremba-Niedzwiedzka K."/>
            <person name="Martijn J."/>
            <person name="Lind A.E."/>
            <person name="van Eijk R."/>
            <person name="Schleper C."/>
            <person name="Guy L."/>
            <person name="Ettema T.J."/>
        </authorList>
    </citation>
    <scope>NUCLEOTIDE SEQUENCE</scope>
</reference>
<protein>
    <submittedName>
        <fullName evidence="1">Uncharacterized protein</fullName>
    </submittedName>
</protein>
<dbReference type="AlphaFoldDB" id="A0A0F9J8F8"/>
<name>A0A0F9J8F8_9ZZZZ</name>
<sequence>MRLLGWISKHIIVKSKTRKVITEIVDKAGIRRKKTLLPGEVSTTTSWLSREVSRGHSTH</sequence>
<gene>
    <name evidence="1" type="ORF">LCGC14_1487620</name>
</gene>
<comment type="caution">
    <text evidence="1">The sequence shown here is derived from an EMBL/GenBank/DDBJ whole genome shotgun (WGS) entry which is preliminary data.</text>
</comment>
<accession>A0A0F9J8F8</accession>
<dbReference type="EMBL" id="LAZR01010657">
    <property type="protein sequence ID" value="KKM65798.1"/>
    <property type="molecule type" value="Genomic_DNA"/>
</dbReference>
<evidence type="ECO:0000313" key="1">
    <source>
        <dbReference type="EMBL" id="KKM65798.1"/>
    </source>
</evidence>
<organism evidence="1">
    <name type="scientific">marine sediment metagenome</name>
    <dbReference type="NCBI Taxonomy" id="412755"/>
    <lineage>
        <taxon>unclassified sequences</taxon>
        <taxon>metagenomes</taxon>
        <taxon>ecological metagenomes</taxon>
    </lineage>
</organism>